<evidence type="ECO:0008006" key="5">
    <source>
        <dbReference type="Google" id="ProtNLM"/>
    </source>
</evidence>
<evidence type="ECO:0000256" key="1">
    <source>
        <dbReference type="SAM" id="MobiDB-lite"/>
    </source>
</evidence>
<feature type="chain" id="PRO_5046266744" description="Vitellogenin II" evidence="2">
    <location>
        <begin position="21"/>
        <end position="441"/>
    </location>
</feature>
<dbReference type="RefSeq" id="WP_191709589.1">
    <property type="nucleotide sequence ID" value="NZ_JACSPQ010000001.1"/>
</dbReference>
<keyword evidence="4" id="KW-1185">Reference proteome</keyword>
<evidence type="ECO:0000256" key="2">
    <source>
        <dbReference type="SAM" id="SignalP"/>
    </source>
</evidence>
<dbReference type="Proteomes" id="UP000616346">
    <property type="component" value="Unassembled WGS sequence"/>
</dbReference>
<comment type="caution">
    <text evidence="3">The sequence shown here is derived from an EMBL/GenBank/DDBJ whole genome shotgun (WGS) entry which is preliminary data.</text>
</comment>
<protein>
    <recommendedName>
        <fullName evidence="5">Vitellogenin II</fullName>
    </recommendedName>
</protein>
<proteinExistence type="predicted"/>
<feature type="compositionally biased region" description="Low complexity" evidence="1">
    <location>
        <begin position="374"/>
        <end position="420"/>
    </location>
</feature>
<evidence type="ECO:0000313" key="3">
    <source>
        <dbReference type="EMBL" id="MBD8001280.1"/>
    </source>
</evidence>
<accession>A0ABR8V986</accession>
<feature type="signal peptide" evidence="2">
    <location>
        <begin position="1"/>
        <end position="20"/>
    </location>
</feature>
<dbReference type="EMBL" id="JACSPQ010000001">
    <property type="protein sequence ID" value="MBD8001280.1"/>
    <property type="molecule type" value="Genomic_DNA"/>
</dbReference>
<sequence length="441" mass="50059">MKGKVFASLLVACLPLLAAAQSNDDLYFVPKKKAETKTETKVTVETAPKKVSNTTTVYAAPGSTVVVKDAAGKTRDIDEYNRRYTSRENTFTMENDTLYIQEKPYGERGEWVNGFEGSQDDYEYAMRIVRFRSPRYAIPVSSPLYWDVVYGALPSWEWNVYDDGLYAYVFPTFSNPLWWDWRWTWGVAGPRFGFSWGWSSWYYDPWYSPYWYAGYWGGYWGSYWHHPHPYWHHHPPYYAGGWGGAGWRPYGHRDARPGRYTGYTTSRHNRVVTGTRGGSSTRRGYSTSSIRRNNASTASRTTGRVVSPNSRNNGYSLRPVSTLPGNRGEATRNGFSTGTTTRGNATYVRPSSTIDRTGSSYNRPSSTRRSYNDVYNRNVNTTRSRSYNNTNTRSYNSSRSYNSNRSSFSSGSSRSSFNRGSMGGGSTRMRSGGGGGSSRRR</sequence>
<gene>
    <name evidence="3" type="ORF">H9626_03490</name>
</gene>
<evidence type="ECO:0000313" key="4">
    <source>
        <dbReference type="Proteomes" id="UP000616346"/>
    </source>
</evidence>
<name>A0ABR8V986_9BACT</name>
<keyword evidence="2" id="KW-0732">Signal</keyword>
<organism evidence="3 4">
    <name type="scientific">Phocaeicola faecium</name>
    <dbReference type="NCBI Taxonomy" id="2762213"/>
    <lineage>
        <taxon>Bacteria</taxon>
        <taxon>Pseudomonadati</taxon>
        <taxon>Bacteroidota</taxon>
        <taxon>Bacteroidia</taxon>
        <taxon>Bacteroidales</taxon>
        <taxon>Bacteroidaceae</taxon>
        <taxon>Phocaeicola</taxon>
    </lineage>
</organism>
<feature type="compositionally biased region" description="Gly residues" evidence="1">
    <location>
        <begin position="421"/>
        <end position="441"/>
    </location>
</feature>
<feature type="compositionally biased region" description="Low complexity" evidence="1">
    <location>
        <begin position="278"/>
        <end position="292"/>
    </location>
</feature>
<feature type="compositionally biased region" description="Polar residues" evidence="1">
    <location>
        <begin position="293"/>
        <end position="315"/>
    </location>
</feature>
<reference evidence="3 4" key="1">
    <citation type="submission" date="2020-08" db="EMBL/GenBank/DDBJ databases">
        <title>A Genomic Blueprint of the Chicken Gut Microbiome.</title>
        <authorList>
            <person name="Gilroy R."/>
            <person name="Ravi A."/>
            <person name="Getino M."/>
            <person name="Pursley I."/>
            <person name="Horton D.L."/>
            <person name="Alikhan N.-F."/>
            <person name="Baker D."/>
            <person name="Gharbi K."/>
            <person name="Hall N."/>
            <person name="Watson M."/>
            <person name="Adriaenssens E.M."/>
            <person name="Foster-Nyarko E."/>
            <person name="Jarju S."/>
            <person name="Secka A."/>
            <person name="Antonio M."/>
            <person name="Oren A."/>
            <person name="Chaudhuri R."/>
            <person name="La Ragione R.M."/>
            <person name="Hildebrand F."/>
            <person name="Pallen M.J."/>
        </authorList>
    </citation>
    <scope>NUCLEOTIDE SEQUENCE [LARGE SCALE GENOMIC DNA]</scope>
    <source>
        <strain evidence="3 4">Sa1YUN3</strain>
    </source>
</reference>
<feature type="region of interest" description="Disordered" evidence="1">
    <location>
        <begin position="270"/>
        <end position="441"/>
    </location>
</feature>
<feature type="compositionally biased region" description="Polar residues" evidence="1">
    <location>
        <begin position="333"/>
        <end position="369"/>
    </location>
</feature>